<dbReference type="InterPro" id="IPR050600">
    <property type="entry name" value="SETD3_SETD6_MTase"/>
</dbReference>
<dbReference type="AlphaFoldDB" id="A0A7R9KDM7"/>
<evidence type="ECO:0000256" key="3">
    <source>
        <dbReference type="ARBA" id="ARBA00022603"/>
    </source>
</evidence>
<dbReference type="Gene3D" id="3.90.1420.10">
    <property type="entry name" value="Rubisco LSMT, substrate-binding domain"/>
    <property type="match status" value="1"/>
</dbReference>
<dbReference type="GO" id="GO:0032259">
    <property type="term" value="P:methylation"/>
    <property type="evidence" value="ECO:0007669"/>
    <property type="project" value="UniProtKB-KW"/>
</dbReference>
<dbReference type="CDD" id="cd19176">
    <property type="entry name" value="SET_SETD3"/>
    <property type="match status" value="1"/>
</dbReference>
<dbReference type="SUPFAM" id="SSF81822">
    <property type="entry name" value="RuBisCo LSMT C-terminal, substrate-binding domain"/>
    <property type="match status" value="1"/>
</dbReference>
<sequence length="588" mass="67881">MGRQLQTMRNRGKRRSPQPSVHTLTARVAELGFKDNKRRLALIDELLKKCTYYNNNTTNCTQLLDEHKDINGLVDQIVAIERGITISLPKRCDDNWLAFKQWLNDNEIDVSKVDIKWWDDRQGFGLTALSDIKETEVFLEICRRVMITGETALKSDLNLASFISEDPVLQHMPNIVVALHVIDEYCKTDSFWRPYLQCLPSAYETALYLSDEDVNQLKGTQVLEEVVKMKRSIARQYAYFANQLHTNDRAMKLEFKNFFTYELYRDYVRNCEGVVFVVHVFEWDVSDDCRRRFQINTPIITTNTAIIATPPAIPANIYRVRLAALLANNALWANRSEAAVPSAQALAFAAQRLLWLLLKVWCHFHIKLIIDLVFISANFIVVLMTNSWAVSTVMTRQNAIPSCDGQSMTTALIPLWDMSNHKHGKLSTDYDLNTDSGVCRAMNDFNTGEQIFIYYGSRSNGEFFVHNGFVYDDNCNDFVPLRLGISRNDPLFQHKYDLCKKLDLNISGVFRLHHKCQPIDQNLLAFLRVFHFNKDEIEFWLQNENISDIYSAECKSLTHLNEKIQQFLSNRSALLLIGYPKPESQLNL</sequence>
<evidence type="ECO:0000313" key="12">
    <source>
        <dbReference type="Proteomes" id="UP000759131"/>
    </source>
</evidence>
<dbReference type="PANTHER" id="PTHR13271:SF47">
    <property type="entry name" value="ACTIN-HISTIDINE N-METHYLTRANSFERASE"/>
    <property type="match status" value="1"/>
</dbReference>
<dbReference type="EC" id="2.1.1.85" evidence="7"/>
<dbReference type="Proteomes" id="UP000759131">
    <property type="component" value="Unassembled WGS sequence"/>
</dbReference>
<evidence type="ECO:0000256" key="4">
    <source>
        <dbReference type="ARBA" id="ARBA00022679"/>
    </source>
</evidence>
<dbReference type="SUPFAM" id="SSF82199">
    <property type="entry name" value="SET domain"/>
    <property type="match status" value="2"/>
</dbReference>
<evidence type="ECO:0000256" key="5">
    <source>
        <dbReference type="ARBA" id="ARBA00022691"/>
    </source>
</evidence>
<proteinExistence type="inferred from homology"/>
<dbReference type="Pfam" id="PF09273">
    <property type="entry name" value="Rubis-subs-bind"/>
    <property type="match status" value="1"/>
</dbReference>
<dbReference type="Gene3D" id="3.90.1410.10">
    <property type="entry name" value="set domain protein methyltransferase, domain 1"/>
    <property type="match status" value="2"/>
</dbReference>
<name>A0A7R9KDM7_9ACAR</name>
<dbReference type="InterPro" id="IPR046341">
    <property type="entry name" value="SET_dom_sf"/>
</dbReference>
<comment type="subcellular location">
    <subcellularLocation>
        <location evidence="1">Cytoplasm</location>
    </subcellularLocation>
</comment>
<keyword evidence="9" id="KW-1133">Transmembrane helix</keyword>
<evidence type="ECO:0000256" key="1">
    <source>
        <dbReference type="ARBA" id="ARBA00004496"/>
    </source>
</evidence>
<organism evidence="11">
    <name type="scientific">Medioppia subpectinata</name>
    <dbReference type="NCBI Taxonomy" id="1979941"/>
    <lineage>
        <taxon>Eukaryota</taxon>
        <taxon>Metazoa</taxon>
        <taxon>Ecdysozoa</taxon>
        <taxon>Arthropoda</taxon>
        <taxon>Chelicerata</taxon>
        <taxon>Arachnida</taxon>
        <taxon>Acari</taxon>
        <taxon>Acariformes</taxon>
        <taxon>Sarcoptiformes</taxon>
        <taxon>Oribatida</taxon>
        <taxon>Brachypylina</taxon>
        <taxon>Oppioidea</taxon>
        <taxon>Oppiidae</taxon>
        <taxon>Medioppia</taxon>
    </lineage>
</organism>
<protein>
    <recommendedName>
        <fullName evidence="7">protein-histidine N-methyltransferase</fullName>
        <ecNumber evidence="7">2.1.1.85</ecNumber>
    </recommendedName>
</protein>
<dbReference type="PROSITE" id="PS50280">
    <property type="entry name" value="SET"/>
    <property type="match status" value="1"/>
</dbReference>
<keyword evidence="9" id="KW-0472">Membrane</keyword>
<evidence type="ECO:0000313" key="11">
    <source>
        <dbReference type="EMBL" id="CAD7621157.1"/>
    </source>
</evidence>
<dbReference type="InterPro" id="IPR001214">
    <property type="entry name" value="SET_dom"/>
</dbReference>
<dbReference type="GO" id="GO:0005737">
    <property type="term" value="C:cytoplasm"/>
    <property type="evidence" value="ECO:0007669"/>
    <property type="project" value="UniProtKB-SubCell"/>
</dbReference>
<dbReference type="GO" id="GO:0018064">
    <property type="term" value="F:protein-L-histidine N-tele-methyltransferase activity"/>
    <property type="evidence" value="ECO:0007669"/>
    <property type="project" value="UniProtKB-EC"/>
</dbReference>
<dbReference type="OrthoDB" id="6410874at2759"/>
<evidence type="ECO:0000256" key="2">
    <source>
        <dbReference type="ARBA" id="ARBA00022490"/>
    </source>
</evidence>
<dbReference type="PANTHER" id="PTHR13271">
    <property type="entry name" value="UNCHARACTERIZED PUTATIVE METHYLTRANSFERASE"/>
    <property type="match status" value="1"/>
</dbReference>
<keyword evidence="12" id="KW-1185">Reference proteome</keyword>
<evidence type="ECO:0000259" key="10">
    <source>
        <dbReference type="PROSITE" id="PS50280"/>
    </source>
</evidence>
<keyword evidence="4 7" id="KW-0808">Transferase</keyword>
<comment type="similarity">
    <text evidence="7">Belongs to the class V-like SAM-binding methyltransferase superfamily. SETD3 actin-histidine methyltransferase family.</text>
</comment>
<dbReference type="GO" id="GO:0003779">
    <property type="term" value="F:actin binding"/>
    <property type="evidence" value="ECO:0007669"/>
    <property type="project" value="UniProtKB-KW"/>
</dbReference>
<keyword evidence="9" id="KW-0812">Transmembrane</keyword>
<comment type="catalytic activity">
    <reaction evidence="7">
        <text>L-histidyl-[protein] + S-adenosyl-L-methionine = N(tele)-methyl-L-histidyl-[protein] + S-adenosyl-L-homocysteine + H(+)</text>
        <dbReference type="Rhea" id="RHEA:19369"/>
        <dbReference type="Rhea" id="RHEA-COMP:9745"/>
        <dbReference type="Rhea" id="RHEA-COMP:11600"/>
        <dbReference type="ChEBI" id="CHEBI:15378"/>
        <dbReference type="ChEBI" id="CHEBI:16367"/>
        <dbReference type="ChEBI" id="CHEBI:29979"/>
        <dbReference type="ChEBI" id="CHEBI:57856"/>
        <dbReference type="ChEBI" id="CHEBI:59789"/>
        <dbReference type="EC" id="2.1.1.85"/>
    </reaction>
</comment>
<keyword evidence="2" id="KW-0963">Cytoplasm</keyword>
<dbReference type="InterPro" id="IPR036464">
    <property type="entry name" value="Rubisco_LSMT_subst-bd_sf"/>
</dbReference>
<feature type="domain" description="SET" evidence="10">
    <location>
        <begin position="106"/>
        <end position="456"/>
    </location>
</feature>
<feature type="region of interest" description="Disordered" evidence="8">
    <location>
        <begin position="1"/>
        <end position="21"/>
    </location>
</feature>
<keyword evidence="3 7" id="KW-0489">Methyltransferase</keyword>
<dbReference type="InterPro" id="IPR015353">
    <property type="entry name" value="Rubisco_LSMT_subst-bd"/>
</dbReference>
<dbReference type="PROSITE" id="PS51565">
    <property type="entry name" value="SAM_MT85_SETD3"/>
    <property type="match status" value="1"/>
</dbReference>
<evidence type="ECO:0000256" key="9">
    <source>
        <dbReference type="SAM" id="Phobius"/>
    </source>
</evidence>
<dbReference type="InterPro" id="IPR044428">
    <property type="entry name" value="SETD3_SET"/>
</dbReference>
<feature type="transmembrane region" description="Helical" evidence="9">
    <location>
        <begin position="368"/>
        <end position="389"/>
    </location>
</feature>
<evidence type="ECO:0000256" key="8">
    <source>
        <dbReference type="SAM" id="MobiDB-lite"/>
    </source>
</evidence>
<reference evidence="11" key="1">
    <citation type="submission" date="2020-11" db="EMBL/GenBank/DDBJ databases">
        <authorList>
            <person name="Tran Van P."/>
        </authorList>
    </citation>
    <scope>NUCLEOTIDE SEQUENCE</scope>
</reference>
<keyword evidence="5 7" id="KW-0949">S-adenosyl-L-methionine</keyword>
<dbReference type="GO" id="GO:0016279">
    <property type="term" value="F:protein-lysine N-methyltransferase activity"/>
    <property type="evidence" value="ECO:0007669"/>
    <property type="project" value="TreeGrafter"/>
</dbReference>
<evidence type="ECO:0000256" key="6">
    <source>
        <dbReference type="ARBA" id="ARBA00023203"/>
    </source>
</evidence>
<dbReference type="EMBL" id="CAJPIZ010000497">
    <property type="protein sequence ID" value="CAG2101587.1"/>
    <property type="molecule type" value="Genomic_DNA"/>
</dbReference>
<accession>A0A7R9KDM7</accession>
<evidence type="ECO:0000256" key="7">
    <source>
        <dbReference type="PROSITE-ProRule" id="PRU00898"/>
    </source>
</evidence>
<dbReference type="Pfam" id="PF00856">
    <property type="entry name" value="SET"/>
    <property type="match status" value="1"/>
</dbReference>
<keyword evidence="6" id="KW-0009">Actin-binding</keyword>
<dbReference type="InterPro" id="IPR025785">
    <property type="entry name" value="SETD3"/>
</dbReference>
<gene>
    <name evidence="11" type="ORF">OSB1V03_LOCUS1632</name>
</gene>
<dbReference type="EMBL" id="OC855072">
    <property type="protein sequence ID" value="CAD7621157.1"/>
    <property type="molecule type" value="Genomic_DNA"/>
</dbReference>